<comment type="caution">
    <text evidence="1">The sequence shown here is derived from an EMBL/GenBank/DDBJ whole genome shotgun (WGS) entry which is preliminary data.</text>
</comment>
<dbReference type="OrthoDB" id="4368714at2759"/>
<keyword evidence="2" id="KW-1185">Reference proteome</keyword>
<reference evidence="1 2" key="1">
    <citation type="submission" date="2015-08" db="EMBL/GenBank/DDBJ databases">
        <title>Genome sequencing of Penicillium nordicum.</title>
        <authorList>
            <person name="Nguyen H.D."/>
            <person name="Seifert K.A."/>
        </authorList>
    </citation>
    <scope>NUCLEOTIDE SEQUENCE [LARGE SCALE GENOMIC DNA]</scope>
    <source>
        <strain evidence="1 2">DAOMC 185683</strain>
    </source>
</reference>
<protein>
    <submittedName>
        <fullName evidence="1">Uncharacterized protein</fullName>
    </submittedName>
</protein>
<name>A0A0M8NXF1_9EURO</name>
<dbReference type="AlphaFoldDB" id="A0A0M8NXF1"/>
<dbReference type="STRING" id="229535.A0A0M8NXF1"/>
<organism evidence="1 2">
    <name type="scientific">Penicillium nordicum</name>
    <dbReference type="NCBI Taxonomy" id="229535"/>
    <lineage>
        <taxon>Eukaryota</taxon>
        <taxon>Fungi</taxon>
        <taxon>Dikarya</taxon>
        <taxon>Ascomycota</taxon>
        <taxon>Pezizomycotina</taxon>
        <taxon>Eurotiomycetes</taxon>
        <taxon>Eurotiomycetidae</taxon>
        <taxon>Eurotiales</taxon>
        <taxon>Aspergillaceae</taxon>
        <taxon>Penicillium</taxon>
    </lineage>
</organism>
<evidence type="ECO:0000313" key="2">
    <source>
        <dbReference type="Proteomes" id="UP000037696"/>
    </source>
</evidence>
<evidence type="ECO:0000313" key="1">
    <source>
        <dbReference type="EMBL" id="KOS39267.1"/>
    </source>
</evidence>
<dbReference type="EMBL" id="LHQQ01000211">
    <property type="protein sequence ID" value="KOS39267.1"/>
    <property type="molecule type" value="Genomic_DNA"/>
</dbReference>
<sequence length="343" mass="39113">MTAVERGIRYPIDFNRNGYVRARRIPEDPAPLAYVYGLPFIIVARGGTPLIGRQHADKLGNISLKTDANIRHNSTFTIGKVVASASFVNMPRSIQRQHRTIRNDKDYKMEQQLETVVDIVATDHHNLTILLGDNDKRTRSTLTRLMDLEDYNIECADIISEANVHVTPRELFTEHGIAFDYNAAKAKPYVNTTNPKRIKKQEETVDDDIEIMYDDDGRLAIEACMEAMPKANTVKPISEALQIKLDAIKEFDPTAITLIQDIEAMAKLTGDIKYSFTDFNSADSKRRYDLYRAWIGRYEAYMHGKDSLPDTIKDLEARIESCQRDFTRQALSELLHHHKPEAA</sequence>
<gene>
    <name evidence="1" type="ORF">ACN38_g9901</name>
</gene>
<dbReference type="Proteomes" id="UP000037696">
    <property type="component" value="Unassembled WGS sequence"/>
</dbReference>
<proteinExistence type="predicted"/>
<accession>A0A0M8NXF1</accession>